<dbReference type="OMA" id="RVQHEWI"/>
<proteinExistence type="predicted"/>
<dbReference type="Proteomes" id="UP000002058">
    <property type="component" value="Unassembled WGS sequence"/>
</dbReference>
<evidence type="ECO:0008006" key="4">
    <source>
        <dbReference type="Google" id="ProtNLM"/>
    </source>
</evidence>
<dbReference type="HOGENOM" id="CLU_010595_9_3_1"/>
<dbReference type="VEuPathDB" id="FungiDB:UREG_01254"/>
<protein>
    <recommendedName>
        <fullName evidence="4">Methyltransferase domain-containing protein</fullName>
    </recommendedName>
</protein>
<dbReference type="KEGG" id="ure:UREG_01254"/>
<dbReference type="SUPFAM" id="SSF53335">
    <property type="entry name" value="S-adenosyl-L-methionine-dependent methyltransferases"/>
    <property type="match status" value="1"/>
</dbReference>
<dbReference type="PANTHER" id="PTHR43861">
    <property type="entry name" value="TRANS-ACONITATE 2-METHYLTRANSFERASE-RELATED"/>
    <property type="match status" value="1"/>
</dbReference>
<dbReference type="RefSeq" id="XP_002541738.1">
    <property type="nucleotide sequence ID" value="XM_002541692.1"/>
</dbReference>
<evidence type="ECO:0000313" key="3">
    <source>
        <dbReference type="Proteomes" id="UP000002058"/>
    </source>
</evidence>
<dbReference type="Gene3D" id="3.40.50.150">
    <property type="entry name" value="Vaccinia Virus protein VP39"/>
    <property type="match status" value="1"/>
</dbReference>
<dbReference type="EMBL" id="CH476615">
    <property type="protein sequence ID" value="EEP76405.1"/>
    <property type="molecule type" value="Genomic_DNA"/>
</dbReference>
<feature type="region of interest" description="Disordered" evidence="1">
    <location>
        <begin position="1"/>
        <end position="22"/>
    </location>
</feature>
<dbReference type="InParanoid" id="C4JH03"/>
<dbReference type="OrthoDB" id="417697at2759"/>
<organism evidence="2 3">
    <name type="scientific">Uncinocarpus reesii (strain UAMH 1704)</name>
    <dbReference type="NCBI Taxonomy" id="336963"/>
    <lineage>
        <taxon>Eukaryota</taxon>
        <taxon>Fungi</taxon>
        <taxon>Dikarya</taxon>
        <taxon>Ascomycota</taxon>
        <taxon>Pezizomycotina</taxon>
        <taxon>Eurotiomycetes</taxon>
        <taxon>Eurotiomycetidae</taxon>
        <taxon>Onygenales</taxon>
        <taxon>Onygenaceae</taxon>
        <taxon>Uncinocarpus</taxon>
    </lineage>
</organism>
<dbReference type="CDD" id="cd02440">
    <property type="entry name" value="AdoMet_MTases"/>
    <property type="match status" value="1"/>
</dbReference>
<sequence>MDAETPGPSPAQAPAPGRTEGHYRLPHHAREIDRLRRQHEHIKSCCNGELLGFPLPPSTQPLRVLDSGCADGNWLLDFASQHPQRQFSLHGVDIGSQLFRDDPRLDLRKHNITQPLPEEWKNSFDIIHQRLLVWALKKTEWPTAIQNLRDVLKPGGRIQLVECNWLYPEVWAPDSELRGLALLKLWSTESVGMDCYVGEKLESLLEEAGFEDVTAVCHELAYGAAVKIPENRNRSVEFWEEALRHQATQMGG</sequence>
<dbReference type="InterPro" id="IPR029063">
    <property type="entry name" value="SAM-dependent_MTases_sf"/>
</dbReference>
<evidence type="ECO:0000256" key="1">
    <source>
        <dbReference type="SAM" id="MobiDB-lite"/>
    </source>
</evidence>
<evidence type="ECO:0000313" key="2">
    <source>
        <dbReference type="EMBL" id="EEP76405.1"/>
    </source>
</evidence>
<reference evidence="3" key="1">
    <citation type="journal article" date="2009" name="Genome Res.">
        <title>Comparative genomic analyses of the human fungal pathogens Coccidioides and their relatives.</title>
        <authorList>
            <person name="Sharpton T.J."/>
            <person name="Stajich J.E."/>
            <person name="Rounsley S.D."/>
            <person name="Gardner M.J."/>
            <person name="Wortman J.R."/>
            <person name="Jordar V.S."/>
            <person name="Maiti R."/>
            <person name="Kodira C.D."/>
            <person name="Neafsey D.E."/>
            <person name="Zeng Q."/>
            <person name="Hung C.-Y."/>
            <person name="McMahan C."/>
            <person name="Muszewska A."/>
            <person name="Grynberg M."/>
            <person name="Mandel M.A."/>
            <person name="Kellner E.M."/>
            <person name="Barker B.M."/>
            <person name="Galgiani J.N."/>
            <person name="Orbach M.J."/>
            <person name="Kirkland T.N."/>
            <person name="Cole G.T."/>
            <person name="Henn M.R."/>
            <person name="Birren B.W."/>
            <person name="Taylor J.W."/>
        </authorList>
    </citation>
    <scope>NUCLEOTIDE SEQUENCE [LARGE SCALE GENOMIC DNA]</scope>
    <source>
        <strain evidence="3">UAMH 1704</strain>
    </source>
</reference>
<name>C4JH03_UNCRE</name>
<keyword evidence="3" id="KW-1185">Reference proteome</keyword>
<dbReference type="Pfam" id="PF13489">
    <property type="entry name" value="Methyltransf_23"/>
    <property type="match status" value="1"/>
</dbReference>
<accession>C4JH03</accession>
<gene>
    <name evidence="2" type="ORF">UREG_01254</name>
</gene>
<dbReference type="AlphaFoldDB" id="C4JH03"/>
<dbReference type="GeneID" id="8444614"/>
<dbReference type="eggNOG" id="ENOG502STPU">
    <property type="taxonomic scope" value="Eukaryota"/>
</dbReference>